<dbReference type="PANTHER" id="PTHR33383:SF1">
    <property type="entry name" value="MEMBRANE PROTEIN INSERTION EFFICIENCY FACTOR-RELATED"/>
    <property type="match status" value="1"/>
</dbReference>
<dbReference type="SMART" id="SM01234">
    <property type="entry name" value="Haemolytic"/>
    <property type="match status" value="1"/>
</dbReference>
<protein>
    <recommendedName>
        <fullName evidence="1">Putative membrane protein insertion efficiency factor</fullName>
    </recommendedName>
</protein>
<evidence type="ECO:0000256" key="1">
    <source>
        <dbReference type="HAMAP-Rule" id="MF_00386"/>
    </source>
</evidence>
<dbReference type="InterPro" id="IPR002696">
    <property type="entry name" value="Membr_insert_effic_factor_YidD"/>
</dbReference>
<name>A0ABN7K705_9BACT</name>
<gene>
    <name evidence="2" type="primary">yidD</name>
    <name evidence="2" type="ORF">LMG7974_00275</name>
</gene>
<comment type="similarity">
    <text evidence="1">Belongs to the UPF0161 family.</text>
</comment>
<sequence length="122" mass="14669">MVNEKIGMFKVRDILLTFIKFYQNYISKLLPNSCRYYPSCSEYAIWQFKTNSVFLAMIAVFMRILRCNQLFKGGIDYPIIRKNFHSAYFLNKHFIQDIDFWFVPVKNGKFYVIKNYKDTKNG</sequence>
<dbReference type="PANTHER" id="PTHR33383">
    <property type="entry name" value="MEMBRANE PROTEIN INSERTION EFFICIENCY FACTOR-RELATED"/>
    <property type="match status" value="1"/>
</dbReference>
<organism evidence="2 3">
    <name type="scientific">Campylobacter majalis</name>
    <dbReference type="NCBI Taxonomy" id="2790656"/>
    <lineage>
        <taxon>Bacteria</taxon>
        <taxon>Pseudomonadati</taxon>
        <taxon>Campylobacterota</taxon>
        <taxon>Epsilonproteobacteria</taxon>
        <taxon>Campylobacterales</taxon>
        <taxon>Campylobacteraceae</taxon>
        <taxon>Campylobacter</taxon>
    </lineage>
</organism>
<comment type="subcellular location">
    <subcellularLocation>
        <location evidence="1">Cell membrane</location>
        <topology evidence="1">Peripheral membrane protein</topology>
        <orientation evidence="1">Cytoplasmic side</orientation>
    </subcellularLocation>
</comment>
<evidence type="ECO:0000313" key="2">
    <source>
        <dbReference type="EMBL" id="CAD7287396.1"/>
    </source>
</evidence>
<dbReference type="NCBIfam" id="TIGR00278">
    <property type="entry name" value="membrane protein insertion efficiency factor YidD"/>
    <property type="match status" value="1"/>
</dbReference>
<proteinExistence type="inferred from homology"/>
<keyword evidence="1" id="KW-1003">Cell membrane</keyword>
<keyword evidence="1" id="KW-0472">Membrane</keyword>
<reference evidence="2 3" key="1">
    <citation type="submission" date="2020-11" db="EMBL/GenBank/DDBJ databases">
        <authorList>
            <person name="Peeters C."/>
        </authorList>
    </citation>
    <scope>NUCLEOTIDE SEQUENCE [LARGE SCALE GENOMIC DNA]</scope>
    <source>
        <strain evidence="2 3">LMG 7974</strain>
    </source>
</reference>
<dbReference type="Pfam" id="PF01809">
    <property type="entry name" value="YidD"/>
    <property type="match status" value="1"/>
</dbReference>
<keyword evidence="3" id="KW-1185">Reference proteome</keyword>
<dbReference type="EMBL" id="CAJHOF010000002">
    <property type="protein sequence ID" value="CAD7287396.1"/>
    <property type="molecule type" value="Genomic_DNA"/>
</dbReference>
<dbReference type="Proteomes" id="UP000789803">
    <property type="component" value="Unassembled WGS sequence"/>
</dbReference>
<accession>A0ABN7K705</accession>
<dbReference type="HAMAP" id="MF_00386">
    <property type="entry name" value="UPF0161_YidD"/>
    <property type="match status" value="1"/>
</dbReference>
<comment type="function">
    <text evidence="1">Could be involved in insertion of integral membrane proteins into the membrane.</text>
</comment>
<evidence type="ECO:0000313" key="3">
    <source>
        <dbReference type="Proteomes" id="UP000789803"/>
    </source>
</evidence>
<comment type="caution">
    <text evidence="2">The sequence shown here is derived from an EMBL/GenBank/DDBJ whole genome shotgun (WGS) entry which is preliminary data.</text>
</comment>